<dbReference type="InterPro" id="IPR007848">
    <property type="entry name" value="Small_mtfrase_dom"/>
</dbReference>
<name>A0A7K4HNA4_9EURY</name>
<dbReference type="EMBL" id="JABXWR010000001">
    <property type="protein sequence ID" value="NVO66527.1"/>
    <property type="molecule type" value="Genomic_DNA"/>
</dbReference>
<keyword evidence="4" id="KW-0489">Methyltransferase</keyword>
<dbReference type="InterPro" id="IPR002052">
    <property type="entry name" value="DNA_methylase_N6_adenine_CS"/>
</dbReference>
<dbReference type="Proteomes" id="UP000570823">
    <property type="component" value="Unassembled WGS sequence"/>
</dbReference>
<evidence type="ECO:0000259" key="3">
    <source>
        <dbReference type="Pfam" id="PF05175"/>
    </source>
</evidence>
<evidence type="ECO:0000256" key="1">
    <source>
        <dbReference type="ARBA" id="ARBA00009741"/>
    </source>
</evidence>
<keyword evidence="4" id="KW-0808">Transferase</keyword>
<dbReference type="CDD" id="cd02440">
    <property type="entry name" value="AdoMet_MTases"/>
    <property type="match status" value="1"/>
</dbReference>
<accession>A0A7K4HNA4</accession>
<dbReference type="PROSITE" id="PS00092">
    <property type="entry name" value="N6_MTASE"/>
    <property type="match status" value="1"/>
</dbReference>
<dbReference type="GO" id="GO:0032259">
    <property type="term" value="P:methylation"/>
    <property type="evidence" value="ECO:0007669"/>
    <property type="project" value="UniProtKB-KW"/>
</dbReference>
<dbReference type="SUPFAM" id="SSF53335">
    <property type="entry name" value="S-adenosyl-L-methionine-dependent methyltransferases"/>
    <property type="match status" value="1"/>
</dbReference>
<dbReference type="Gene3D" id="3.40.50.150">
    <property type="entry name" value="Vaccinia Virus protein VP39"/>
    <property type="match status" value="1"/>
</dbReference>
<keyword evidence="5" id="KW-1185">Reference proteome</keyword>
<dbReference type="PANTHER" id="PTHR23290:SF0">
    <property type="entry name" value="RRNA N6-ADENOSINE-METHYLTRANSFERASE METTL5"/>
    <property type="match status" value="1"/>
</dbReference>
<dbReference type="Pfam" id="PF05175">
    <property type="entry name" value="MTS"/>
    <property type="match status" value="1"/>
</dbReference>
<comment type="caution">
    <text evidence="4">The sequence shown here is derived from an EMBL/GenBank/DDBJ whole genome shotgun (WGS) entry which is preliminary data.</text>
</comment>
<dbReference type="OrthoDB" id="31271at2157"/>
<organism evidence="4 5">
    <name type="scientific">Methanofollis tationis</name>
    <dbReference type="NCBI Taxonomy" id="81417"/>
    <lineage>
        <taxon>Archaea</taxon>
        <taxon>Methanobacteriati</taxon>
        <taxon>Methanobacteriota</taxon>
        <taxon>Stenosarchaea group</taxon>
        <taxon>Methanomicrobia</taxon>
        <taxon>Methanomicrobiales</taxon>
        <taxon>Methanomicrobiaceae</taxon>
        <taxon>Methanofollis</taxon>
    </lineage>
</organism>
<dbReference type="GO" id="GO:0003676">
    <property type="term" value="F:nucleic acid binding"/>
    <property type="evidence" value="ECO:0007669"/>
    <property type="project" value="InterPro"/>
</dbReference>
<dbReference type="RefSeq" id="WP_176788211.1">
    <property type="nucleotide sequence ID" value="NZ_JABXWR010000001.1"/>
</dbReference>
<feature type="domain" description="Methyltransferase small" evidence="3">
    <location>
        <begin position="36"/>
        <end position="130"/>
    </location>
</feature>
<gene>
    <name evidence="4" type="ORF">HWN36_04210</name>
</gene>
<evidence type="ECO:0000313" key="5">
    <source>
        <dbReference type="Proteomes" id="UP000570823"/>
    </source>
</evidence>
<evidence type="ECO:0000256" key="2">
    <source>
        <dbReference type="ARBA" id="ARBA00041374"/>
    </source>
</evidence>
<evidence type="ECO:0000313" key="4">
    <source>
        <dbReference type="EMBL" id="NVO66527.1"/>
    </source>
</evidence>
<reference evidence="4 5" key="1">
    <citation type="submission" date="2020-06" db="EMBL/GenBank/DDBJ databases">
        <title>Methanofollis fontis sp. nov., a methanogen isolated from marine sediments near a cold seep at Four-Way Closure Ridge offshore southwestern Taiwan.</title>
        <authorList>
            <person name="Chen S.-C."/>
            <person name="Teng N.-H."/>
            <person name="Lin Y.-S."/>
            <person name="Lai M.-C."/>
            <person name="Chen H.-H."/>
            <person name="Wang C.-C."/>
        </authorList>
    </citation>
    <scope>NUCLEOTIDE SEQUENCE [LARGE SCALE GENOMIC DNA]</scope>
    <source>
        <strain evidence="4 5">DSM 2702</strain>
    </source>
</reference>
<sequence>MRLRHLEMTLQKLSGFPSPKPALEQYATPAEVAARLLFHAAGEGAIEGKRVLDLGCGTGILACGARLLDAAMVAGIDCDRGALRVAQENARSLDIEVALIRGEVGPAFPLRTDSFDTVVMNPPFGAQQRHADRPFIDCAITAAPVIYGIFNAGSRPFVERYIEGRAGITAAVGGAFTIPRTFAFHRRERMDIPVEILKIERESPC</sequence>
<dbReference type="AlphaFoldDB" id="A0A7K4HNA4"/>
<dbReference type="PANTHER" id="PTHR23290">
    <property type="entry name" value="RRNA N6-ADENOSINE-METHYLTRANSFERASE METTL5"/>
    <property type="match status" value="1"/>
</dbReference>
<protein>
    <recommendedName>
        <fullName evidence="2">Methyltransferase-like protein 5</fullName>
    </recommendedName>
</protein>
<comment type="similarity">
    <text evidence="1">Belongs to the methyltransferase superfamily. PrmA family.</text>
</comment>
<dbReference type="InterPro" id="IPR051720">
    <property type="entry name" value="rRNA_MeTrfase/Polyamine_Synth"/>
</dbReference>
<dbReference type="InterPro" id="IPR029063">
    <property type="entry name" value="SAM-dependent_MTases_sf"/>
</dbReference>
<proteinExistence type="inferred from homology"/>
<dbReference type="GO" id="GO:0008757">
    <property type="term" value="F:S-adenosylmethionine-dependent methyltransferase activity"/>
    <property type="evidence" value="ECO:0007669"/>
    <property type="project" value="UniProtKB-ARBA"/>
</dbReference>